<sequence length="187" mass="21622">MGFHNRAETKRECWLEDYYTYRPDAFGAGGINVFQVYNQKTSGTIHVYVKEIESERRYDTYDVIQPKRCINFQKNTAPRDAIVSNADTTEIDNSIILPSSYTGSPRYMQEYIRIWLYSGWNVTDRQGKTPGVFYLLQLLLVNVTGPLSFQDIRKVNGQQYPMYKDACFSLGLLEDDTNGTVCLLKQH</sequence>
<dbReference type="EMBL" id="BMAV01016717">
    <property type="protein sequence ID" value="GFY67739.1"/>
    <property type="molecule type" value="Genomic_DNA"/>
</dbReference>
<accession>A0A8X6YDS0</accession>
<dbReference type="OrthoDB" id="1751583at2759"/>
<protein>
    <submittedName>
        <fullName evidence="1">Uncharacterized protein</fullName>
    </submittedName>
</protein>
<dbReference type="AlphaFoldDB" id="A0A8X6YDS0"/>
<reference evidence="1" key="1">
    <citation type="submission" date="2020-08" db="EMBL/GenBank/DDBJ databases">
        <title>Multicomponent nature underlies the extraordinary mechanical properties of spider dragline silk.</title>
        <authorList>
            <person name="Kono N."/>
            <person name="Nakamura H."/>
            <person name="Mori M."/>
            <person name="Yoshida Y."/>
            <person name="Ohtoshi R."/>
            <person name="Malay A.D."/>
            <person name="Moran D.A.P."/>
            <person name="Tomita M."/>
            <person name="Numata K."/>
            <person name="Arakawa K."/>
        </authorList>
    </citation>
    <scope>NUCLEOTIDE SEQUENCE</scope>
</reference>
<dbReference type="Proteomes" id="UP000886998">
    <property type="component" value="Unassembled WGS sequence"/>
</dbReference>
<gene>
    <name evidence="1" type="ORF">TNIN_13021</name>
</gene>
<evidence type="ECO:0000313" key="1">
    <source>
        <dbReference type="EMBL" id="GFY67739.1"/>
    </source>
</evidence>
<comment type="caution">
    <text evidence="1">The sequence shown here is derived from an EMBL/GenBank/DDBJ whole genome shotgun (WGS) entry which is preliminary data.</text>
</comment>
<name>A0A8X6YDS0_9ARAC</name>
<evidence type="ECO:0000313" key="2">
    <source>
        <dbReference type="Proteomes" id="UP000886998"/>
    </source>
</evidence>
<organism evidence="1 2">
    <name type="scientific">Trichonephila inaurata madagascariensis</name>
    <dbReference type="NCBI Taxonomy" id="2747483"/>
    <lineage>
        <taxon>Eukaryota</taxon>
        <taxon>Metazoa</taxon>
        <taxon>Ecdysozoa</taxon>
        <taxon>Arthropoda</taxon>
        <taxon>Chelicerata</taxon>
        <taxon>Arachnida</taxon>
        <taxon>Araneae</taxon>
        <taxon>Araneomorphae</taxon>
        <taxon>Entelegynae</taxon>
        <taxon>Araneoidea</taxon>
        <taxon>Nephilidae</taxon>
        <taxon>Trichonephila</taxon>
        <taxon>Trichonephila inaurata</taxon>
    </lineage>
</organism>
<proteinExistence type="predicted"/>
<keyword evidence="2" id="KW-1185">Reference proteome</keyword>